<protein>
    <submittedName>
        <fullName evidence="1">Uncharacterized protein</fullName>
    </submittedName>
</protein>
<dbReference type="AlphaFoldDB" id="A0ABD3FMD9"/>
<sequence>MDETAESDPSDDDDDVIKISSAMASRKVTRTMYQKLSSRLAAHYQIALLPSFQTYEKVRRCTLEVATDATPAEDFITVQEMKIRSSTARPMLAHDRDMNAICNIFYKCMGLLA</sequence>
<accession>A0ABD3FMD9</accession>
<name>A0ABD3FMD9_9STRA</name>
<gene>
    <name evidence="1" type="ORF">V7S43_008381</name>
</gene>
<dbReference type="EMBL" id="JBIMZQ010000016">
    <property type="protein sequence ID" value="KAL3666760.1"/>
    <property type="molecule type" value="Genomic_DNA"/>
</dbReference>
<evidence type="ECO:0000313" key="1">
    <source>
        <dbReference type="EMBL" id="KAL3666760.1"/>
    </source>
</evidence>
<dbReference type="Proteomes" id="UP001632037">
    <property type="component" value="Unassembled WGS sequence"/>
</dbReference>
<evidence type="ECO:0000313" key="2">
    <source>
        <dbReference type="Proteomes" id="UP001632037"/>
    </source>
</evidence>
<reference evidence="1 2" key="1">
    <citation type="submission" date="2024-09" db="EMBL/GenBank/DDBJ databases">
        <title>Genome sequencing and assembly of Phytophthora oleae, isolate VK10A, causative agent of rot of olive drupes.</title>
        <authorList>
            <person name="Conti Taguali S."/>
            <person name="Riolo M."/>
            <person name="La Spada F."/>
            <person name="Cacciola S.O."/>
            <person name="Dionisio G."/>
        </authorList>
    </citation>
    <scope>NUCLEOTIDE SEQUENCE [LARGE SCALE GENOMIC DNA]</scope>
    <source>
        <strain evidence="1 2">VK10A</strain>
    </source>
</reference>
<keyword evidence="2" id="KW-1185">Reference proteome</keyword>
<proteinExistence type="predicted"/>
<comment type="caution">
    <text evidence="1">The sequence shown here is derived from an EMBL/GenBank/DDBJ whole genome shotgun (WGS) entry which is preliminary data.</text>
</comment>
<organism evidence="1 2">
    <name type="scientific">Phytophthora oleae</name>
    <dbReference type="NCBI Taxonomy" id="2107226"/>
    <lineage>
        <taxon>Eukaryota</taxon>
        <taxon>Sar</taxon>
        <taxon>Stramenopiles</taxon>
        <taxon>Oomycota</taxon>
        <taxon>Peronosporomycetes</taxon>
        <taxon>Peronosporales</taxon>
        <taxon>Peronosporaceae</taxon>
        <taxon>Phytophthora</taxon>
    </lineage>
</organism>